<gene>
    <name evidence="3" type="ORF">g.6689</name>
</gene>
<feature type="non-terminal residue" evidence="3">
    <location>
        <position position="128"/>
    </location>
</feature>
<comment type="similarity">
    <text evidence="1">Belongs to the VPS13 family.</text>
</comment>
<proteinExistence type="inferred from homology"/>
<sequence length="128" mass="14484">LKGLGKGAVGLIVRPTGGVADFASNSFHAVKRFVDIEGDLSALRPPRTFDSDGVLRSYDMHSALGVQFFLELEKGKYFKEDRYVFHTIVAPREAVLFTLRRIYFVCDSRCLSGWKVEFMYPWSAIVDL</sequence>
<dbReference type="GO" id="GO:0045053">
    <property type="term" value="P:protein retention in Golgi apparatus"/>
    <property type="evidence" value="ECO:0007669"/>
    <property type="project" value="TreeGrafter"/>
</dbReference>
<dbReference type="AlphaFoldDB" id="A0A1B6GL62"/>
<feature type="domain" description="Intermembrane lipid transfer protein VPS13-like C-terminal" evidence="2">
    <location>
        <begin position="43"/>
        <end position="125"/>
    </location>
</feature>
<dbReference type="GO" id="GO:0006623">
    <property type="term" value="P:protein targeting to vacuole"/>
    <property type="evidence" value="ECO:0007669"/>
    <property type="project" value="TreeGrafter"/>
</dbReference>
<organism evidence="3">
    <name type="scientific">Cuerna arida</name>
    <dbReference type="NCBI Taxonomy" id="1464854"/>
    <lineage>
        <taxon>Eukaryota</taxon>
        <taxon>Metazoa</taxon>
        <taxon>Ecdysozoa</taxon>
        <taxon>Arthropoda</taxon>
        <taxon>Hexapoda</taxon>
        <taxon>Insecta</taxon>
        <taxon>Pterygota</taxon>
        <taxon>Neoptera</taxon>
        <taxon>Paraneoptera</taxon>
        <taxon>Hemiptera</taxon>
        <taxon>Auchenorrhyncha</taxon>
        <taxon>Membracoidea</taxon>
        <taxon>Cicadellidae</taxon>
        <taxon>Cicadellinae</taxon>
        <taxon>Proconiini</taxon>
        <taxon>Cuerna</taxon>
    </lineage>
</organism>
<evidence type="ECO:0000259" key="2">
    <source>
        <dbReference type="Pfam" id="PF25037"/>
    </source>
</evidence>
<dbReference type="PANTHER" id="PTHR16166">
    <property type="entry name" value="VACUOLAR PROTEIN SORTING-ASSOCIATED PROTEIN VPS13"/>
    <property type="match status" value="1"/>
</dbReference>
<feature type="non-terminal residue" evidence="3">
    <location>
        <position position="1"/>
    </location>
</feature>
<protein>
    <recommendedName>
        <fullName evidence="2">Intermembrane lipid transfer protein VPS13-like C-terminal domain-containing protein</fullName>
    </recommendedName>
</protein>
<evidence type="ECO:0000313" key="3">
    <source>
        <dbReference type="EMBL" id="JAS63192.1"/>
    </source>
</evidence>
<name>A0A1B6GL62_9HEMI</name>
<accession>A0A1B6GL62</accession>
<dbReference type="EMBL" id="GECZ01006577">
    <property type="protein sequence ID" value="JAS63192.1"/>
    <property type="molecule type" value="Transcribed_RNA"/>
</dbReference>
<dbReference type="InterPro" id="IPR056748">
    <property type="entry name" value="VPS13-like_C"/>
</dbReference>
<dbReference type="InterPro" id="IPR026847">
    <property type="entry name" value="VPS13"/>
</dbReference>
<dbReference type="PANTHER" id="PTHR16166:SF93">
    <property type="entry name" value="INTERMEMBRANE LIPID TRANSFER PROTEIN VPS13"/>
    <property type="match status" value="1"/>
</dbReference>
<reference evidence="3" key="1">
    <citation type="submission" date="2015-11" db="EMBL/GenBank/DDBJ databases">
        <title>De novo transcriptome assembly of four potential Pierce s Disease insect vectors from Arizona vineyards.</title>
        <authorList>
            <person name="Tassone E.E."/>
        </authorList>
    </citation>
    <scope>NUCLEOTIDE SEQUENCE</scope>
</reference>
<dbReference type="Pfam" id="PF25037">
    <property type="entry name" value="VPS13_C"/>
    <property type="match status" value="1"/>
</dbReference>
<evidence type="ECO:0000256" key="1">
    <source>
        <dbReference type="ARBA" id="ARBA00006545"/>
    </source>
</evidence>